<dbReference type="PROSITE" id="PS50293">
    <property type="entry name" value="TPR_REGION"/>
    <property type="match status" value="2"/>
</dbReference>
<accession>A0A0F9CJF7</accession>
<dbReference type="Pfam" id="PF13181">
    <property type="entry name" value="TPR_8"/>
    <property type="match status" value="1"/>
</dbReference>
<dbReference type="Gene3D" id="1.25.40.10">
    <property type="entry name" value="Tetratricopeptide repeat domain"/>
    <property type="match status" value="1"/>
</dbReference>
<dbReference type="PANTHER" id="PTHR44943">
    <property type="entry name" value="CELLULOSE SYNTHASE OPERON PROTEIN C"/>
    <property type="match status" value="1"/>
</dbReference>
<protein>
    <submittedName>
        <fullName evidence="4">Uncharacterized protein</fullName>
    </submittedName>
</protein>
<dbReference type="PROSITE" id="PS50005">
    <property type="entry name" value="TPR"/>
    <property type="match status" value="3"/>
</dbReference>
<keyword evidence="3" id="KW-1133">Transmembrane helix</keyword>
<organism evidence="4">
    <name type="scientific">marine sediment metagenome</name>
    <dbReference type="NCBI Taxonomy" id="412755"/>
    <lineage>
        <taxon>unclassified sequences</taxon>
        <taxon>metagenomes</taxon>
        <taxon>ecological metagenomes</taxon>
    </lineage>
</organism>
<name>A0A0F9CJF7_9ZZZZ</name>
<dbReference type="InterPro" id="IPR019734">
    <property type="entry name" value="TPR_rpt"/>
</dbReference>
<keyword evidence="3" id="KW-0812">Transmembrane</keyword>
<proteinExistence type="predicted"/>
<dbReference type="SUPFAM" id="SSF48452">
    <property type="entry name" value="TPR-like"/>
    <property type="match status" value="1"/>
</dbReference>
<evidence type="ECO:0000256" key="2">
    <source>
        <dbReference type="ARBA" id="ARBA00022803"/>
    </source>
</evidence>
<dbReference type="EMBL" id="LAZR01032960">
    <property type="protein sequence ID" value="KKL49433.1"/>
    <property type="molecule type" value="Genomic_DNA"/>
</dbReference>
<keyword evidence="3" id="KW-0472">Membrane</keyword>
<reference evidence="4" key="1">
    <citation type="journal article" date="2015" name="Nature">
        <title>Complex archaea that bridge the gap between prokaryotes and eukaryotes.</title>
        <authorList>
            <person name="Spang A."/>
            <person name="Saw J.H."/>
            <person name="Jorgensen S.L."/>
            <person name="Zaremba-Niedzwiedzka K."/>
            <person name="Martijn J."/>
            <person name="Lind A.E."/>
            <person name="van Eijk R."/>
            <person name="Schleper C."/>
            <person name="Guy L."/>
            <person name="Ettema T.J."/>
        </authorList>
    </citation>
    <scope>NUCLEOTIDE SEQUENCE</scope>
</reference>
<comment type="caution">
    <text evidence="4">The sequence shown here is derived from an EMBL/GenBank/DDBJ whole genome shotgun (WGS) entry which is preliminary data.</text>
</comment>
<dbReference type="PANTHER" id="PTHR44943:SF8">
    <property type="entry name" value="TPR REPEAT-CONTAINING PROTEIN MJ0263"/>
    <property type="match status" value="1"/>
</dbReference>
<sequence length="189" mass="20797">MDLKDQKGMILAAFIISGLLITGYAMFRSGASDTPIYGSGGYGEPIPMPVNIQQSHEDERRVQELLVQDPGNPLLLAKLGDIFYERGDFNKAVLEYKKVLQLAPDDVDTYNDLGLAYHFTGRPEEALSSFQKGIEVDPSFQRIWLSLGFVQASNKNLTAAQEALKKAIEIAPASSMGLESKRILDSISQ</sequence>
<evidence type="ECO:0000256" key="3">
    <source>
        <dbReference type="SAM" id="Phobius"/>
    </source>
</evidence>
<dbReference type="AlphaFoldDB" id="A0A0F9CJF7"/>
<dbReference type="SMART" id="SM00028">
    <property type="entry name" value="TPR"/>
    <property type="match status" value="3"/>
</dbReference>
<feature type="transmembrane region" description="Helical" evidence="3">
    <location>
        <begin position="9"/>
        <end position="27"/>
    </location>
</feature>
<gene>
    <name evidence="4" type="ORF">LCGC14_2315570</name>
</gene>
<keyword evidence="2" id="KW-0802">TPR repeat</keyword>
<evidence type="ECO:0000256" key="1">
    <source>
        <dbReference type="ARBA" id="ARBA00022737"/>
    </source>
</evidence>
<keyword evidence="1" id="KW-0677">Repeat</keyword>
<dbReference type="InterPro" id="IPR011990">
    <property type="entry name" value="TPR-like_helical_dom_sf"/>
</dbReference>
<evidence type="ECO:0000313" key="4">
    <source>
        <dbReference type="EMBL" id="KKL49433.1"/>
    </source>
</evidence>
<dbReference type="InterPro" id="IPR051685">
    <property type="entry name" value="Ycf3/AcsC/BcsC/TPR_MFPF"/>
</dbReference>
<dbReference type="Pfam" id="PF13414">
    <property type="entry name" value="TPR_11"/>
    <property type="match status" value="1"/>
</dbReference>